<accession>A0A429ZQ76</accession>
<dbReference type="RefSeq" id="WP_125955984.1">
    <property type="nucleotide sequence ID" value="NZ_JAQEJV010000002.1"/>
</dbReference>
<gene>
    <name evidence="1" type="ORF">CBF36_01470</name>
</gene>
<sequence length="96" mass="11629">METKEKKEEKIINHIVKSIEKMDKHLDSIEQEEETTQSRLKEWFFEKETLYDIRHILHEVDKYDGYNLKKLQPIDENFLELGLDSETASFMKDYFG</sequence>
<evidence type="ECO:0000313" key="1">
    <source>
        <dbReference type="EMBL" id="RST95864.1"/>
    </source>
</evidence>
<comment type="caution">
    <text evidence="1">The sequence shown here is derived from an EMBL/GenBank/DDBJ whole genome shotgun (WGS) entry which is preliminary data.</text>
</comment>
<dbReference type="EMBL" id="NGJT01000002">
    <property type="protein sequence ID" value="RST95864.1"/>
    <property type="molecule type" value="Genomic_DNA"/>
</dbReference>
<name>A0A429ZQ76_9ENTE</name>
<reference evidence="1 2" key="1">
    <citation type="submission" date="2017-05" db="EMBL/GenBank/DDBJ databases">
        <title>Vagococcus spp. assemblies.</title>
        <authorList>
            <person name="Gulvik C.A."/>
        </authorList>
    </citation>
    <scope>NUCLEOTIDE SEQUENCE [LARGE SCALE GENOMIC DNA]</scope>
    <source>
        <strain evidence="1 2">SS1994</strain>
    </source>
</reference>
<proteinExistence type="predicted"/>
<keyword evidence="2" id="KW-1185">Reference proteome</keyword>
<protein>
    <submittedName>
        <fullName evidence="1">Uncharacterized protein</fullName>
    </submittedName>
</protein>
<dbReference type="AlphaFoldDB" id="A0A429ZQ76"/>
<dbReference type="OrthoDB" id="2200282at2"/>
<organism evidence="1 2">
    <name type="scientific">Vagococcus bubulae</name>
    <dbReference type="NCBI Taxonomy" id="1977868"/>
    <lineage>
        <taxon>Bacteria</taxon>
        <taxon>Bacillati</taxon>
        <taxon>Bacillota</taxon>
        <taxon>Bacilli</taxon>
        <taxon>Lactobacillales</taxon>
        <taxon>Enterococcaceae</taxon>
        <taxon>Vagococcus</taxon>
    </lineage>
</organism>
<evidence type="ECO:0000313" key="2">
    <source>
        <dbReference type="Proteomes" id="UP000288490"/>
    </source>
</evidence>
<dbReference type="Proteomes" id="UP000288490">
    <property type="component" value="Unassembled WGS sequence"/>
</dbReference>